<keyword evidence="5" id="KW-0547">Nucleotide-binding</keyword>
<dbReference type="CDD" id="cd00130">
    <property type="entry name" value="PAS"/>
    <property type="match status" value="1"/>
</dbReference>
<dbReference type="EMBL" id="JMSZ01000042">
    <property type="protein sequence ID" value="KDE38414.1"/>
    <property type="molecule type" value="Genomic_DNA"/>
</dbReference>
<dbReference type="EC" id="2.7.13.3" evidence="2"/>
<keyword evidence="6 13" id="KW-0418">Kinase</keyword>
<evidence type="ECO:0000256" key="7">
    <source>
        <dbReference type="ARBA" id="ARBA00022840"/>
    </source>
</evidence>
<dbReference type="Gene3D" id="1.10.287.130">
    <property type="match status" value="1"/>
</dbReference>
<dbReference type="NCBIfam" id="TIGR00229">
    <property type="entry name" value="sensory_box"/>
    <property type="match status" value="1"/>
</dbReference>
<evidence type="ECO:0000256" key="9">
    <source>
        <dbReference type="SAM" id="Phobius"/>
    </source>
</evidence>
<keyword evidence="8" id="KW-0902">Two-component regulatory system</keyword>
<accession>A0A063XY41</accession>
<dbReference type="SMART" id="SM00387">
    <property type="entry name" value="HATPase_c"/>
    <property type="match status" value="1"/>
</dbReference>
<organism evidence="13 14">
    <name type="scientific">Nitrincola lacisaponensis</name>
    <dbReference type="NCBI Taxonomy" id="267850"/>
    <lineage>
        <taxon>Bacteria</taxon>
        <taxon>Pseudomonadati</taxon>
        <taxon>Pseudomonadota</taxon>
        <taxon>Gammaproteobacteria</taxon>
        <taxon>Oceanospirillales</taxon>
        <taxon>Oceanospirillaceae</taxon>
        <taxon>Nitrincola</taxon>
    </lineage>
</organism>
<evidence type="ECO:0000256" key="3">
    <source>
        <dbReference type="ARBA" id="ARBA00022553"/>
    </source>
</evidence>
<keyword evidence="9" id="KW-0812">Transmembrane</keyword>
<dbReference type="PANTHER" id="PTHR43065">
    <property type="entry name" value="SENSOR HISTIDINE KINASE"/>
    <property type="match status" value="1"/>
</dbReference>
<evidence type="ECO:0000256" key="5">
    <source>
        <dbReference type="ARBA" id="ARBA00022741"/>
    </source>
</evidence>
<sequence length="468" mass="52976">MRQTAKRFFYPLVSALLFLTASSAQASLNLGQYFKDERGSTNWQYVANFSSGVLIITLSIVAIILLLTWRKAHRANHELTQIRNELELRVEQRTAELKASESYVANILRSLPLMLVGLNSQGQITHWNRQAEQIAGVTTEEALGRDLWQIYPTISITPSQIEQALQQNEPIHIKQSQSGLYYFNIIIYPLQELENPGVVVLIDDVTQKILAENMLIHNDKMASMGELAATMAHDINTPLQGILFDLSSFQRLLANGRLLQAENECGKEVERLNHLLEDASEKGRHVTAVINNLLSFARQRTDEKIPAKVTDLMEHALELASDVLISPDDLRFSAIPIERDYASNLPLLNCYNIELQQAFLSLFRHAFDALTEDGLPKEPKIRISISESCDTLWVRIQHNGKPLTDEEQMSLFEPFFSSDDAQERHMNEAGKRLSFAYFIVTEQHQGHMAVTSDPEAGTTFHIQLNPEI</sequence>
<comment type="caution">
    <text evidence="13">The sequence shown here is derived from an EMBL/GenBank/DDBJ whole genome shotgun (WGS) entry which is preliminary data.</text>
</comment>
<keyword evidence="14" id="KW-1185">Reference proteome</keyword>
<dbReference type="InterPro" id="IPR003594">
    <property type="entry name" value="HATPase_dom"/>
</dbReference>
<dbReference type="InterPro" id="IPR003661">
    <property type="entry name" value="HisK_dim/P_dom"/>
</dbReference>
<keyword evidence="9" id="KW-1133">Transmembrane helix</keyword>
<dbReference type="PROSITE" id="PS50112">
    <property type="entry name" value="PAS"/>
    <property type="match status" value="1"/>
</dbReference>
<dbReference type="InterPro" id="IPR013767">
    <property type="entry name" value="PAS_fold"/>
</dbReference>
<dbReference type="SMART" id="SM00388">
    <property type="entry name" value="HisKA"/>
    <property type="match status" value="1"/>
</dbReference>
<keyword evidence="9" id="KW-0472">Membrane</keyword>
<dbReference type="InterPro" id="IPR036097">
    <property type="entry name" value="HisK_dim/P_sf"/>
</dbReference>
<feature type="domain" description="Histidine kinase" evidence="11">
    <location>
        <begin position="230"/>
        <end position="468"/>
    </location>
</feature>
<dbReference type="SUPFAM" id="SSF55785">
    <property type="entry name" value="PYP-like sensor domain (PAS domain)"/>
    <property type="match status" value="1"/>
</dbReference>
<dbReference type="GO" id="GO:0000155">
    <property type="term" value="F:phosphorelay sensor kinase activity"/>
    <property type="evidence" value="ECO:0007669"/>
    <property type="project" value="InterPro"/>
</dbReference>
<dbReference type="InterPro" id="IPR036890">
    <property type="entry name" value="HATPase_C_sf"/>
</dbReference>
<evidence type="ECO:0000256" key="6">
    <source>
        <dbReference type="ARBA" id="ARBA00022777"/>
    </source>
</evidence>
<keyword evidence="4" id="KW-0808">Transferase</keyword>
<evidence type="ECO:0000259" key="12">
    <source>
        <dbReference type="PROSITE" id="PS50112"/>
    </source>
</evidence>
<dbReference type="AlphaFoldDB" id="A0A063XY41"/>
<dbReference type="GO" id="GO:0005524">
    <property type="term" value="F:ATP binding"/>
    <property type="evidence" value="ECO:0007669"/>
    <property type="project" value="UniProtKB-KW"/>
</dbReference>
<feature type="transmembrane region" description="Helical" evidence="9">
    <location>
        <begin position="48"/>
        <end position="69"/>
    </location>
</feature>
<evidence type="ECO:0000313" key="13">
    <source>
        <dbReference type="EMBL" id="KDE38414.1"/>
    </source>
</evidence>
<keyword evidence="3" id="KW-0597">Phosphoprotein</keyword>
<dbReference type="CDD" id="cd00082">
    <property type="entry name" value="HisKA"/>
    <property type="match status" value="1"/>
</dbReference>
<keyword evidence="7" id="KW-0067">ATP-binding</keyword>
<dbReference type="STRING" id="267850.ADINL_2869"/>
<dbReference type="Pfam" id="PF00512">
    <property type="entry name" value="HisKA"/>
    <property type="match status" value="1"/>
</dbReference>
<dbReference type="OrthoDB" id="1931120at2"/>
<evidence type="ECO:0000313" key="14">
    <source>
        <dbReference type="Proteomes" id="UP000027318"/>
    </source>
</evidence>
<feature type="signal peptide" evidence="10">
    <location>
        <begin position="1"/>
        <end position="26"/>
    </location>
</feature>
<reference evidence="13 14" key="1">
    <citation type="journal article" date="2005" name="Int. J. Syst. Evol. Microbiol.">
        <title>Nitrincola lacisaponensis gen. nov., sp. nov., a novel alkaliphilic bacterium isolated from an alkaline, saline lake.</title>
        <authorList>
            <person name="Dimitriu P.A."/>
            <person name="Shukla S.K."/>
            <person name="Conradt J."/>
            <person name="Marquez M.C."/>
            <person name="Ventosa A."/>
            <person name="Maglia A."/>
            <person name="Peyton B.M."/>
            <person name="Pinkart H.C."/>
            <person name="Mormile M.R."/>
        </authorList>
    </citation>
    <scope>NUCLEOTIDE SEQUENCE [LARGE SCALE GENOMIC DNA]</scope>
    <source>
        <strain evidence="13 14">4CA</strain>
    </source>
</reference>
<gene>
    <name evidence="13" type="ORF">ADINL_2869</name>
</gene>
<keyword evidence="10" id="KW-0732">Signal</keyword>
<dbReference type="Gene3D" id="3.30.565.10">
    <property type="entry name" value="Histidine kinase-like ATPase, C-terminal domain"/>
    <property type="match status" value="1"/>
</dbReference>
<evidence type="ECO:0000256" key="10">
    <source>
        <dbReference type="SAM" id="SignalP"/>
    </source>
</evidence>
<evidence type="ECO:0000256" key="1">
    <source>
        <dbReference type="ARBA" id="ARBA00000085"/>
    </source>
</evidence>
<dbReference type="Pfam" id="PF02518">
    <property type="entry name" value="HATPase_c"/>
    <property type="match status" value="1"/>
</dbReference>
<dbReference type="InterPro" id="IPR000014">
    <property type="entry name" value="PAS"/>
</dbReference>
<dbReference type="PROSITE" id="PS50109">
    <property type="entry name" value="HIS_KIN"/>
    <property type="match status" value="1"/>
</dbReference>
<dbReference type="GO" id="GO:0006355">
    <property type="term" value="P:regulation of DNA-templated transcription"/>
    <property type="evidence" value="ECO:0007669"/>
    <property type="project" value="InterPro"/>
</dbReference>
<comment type="catalytic activity">
    <reaction evidence="1">
        <text>ATP + protein L-histidine = ADP + protein N-phospho-L-histidine.</text>
        <dbReference type="EC" id="2.7.13.3"/>
    </reaction>
</comment>
<dbReference type="PANTHER" id="PTHR43065:SF10">
    <property type="entry name" value="PEROXIDE STRESS-ACTIVATED HISTIDINE KINASE MAK3"/>
    <property type="match status" value="1"/>
</dbReference>
<evidence type="ECO:0000259" key="11">
    <source>
        <dbReference type="PROSITE" id="PS50109"/>
    </source>
</evidence>
<dbReference type="SUPFAM" id="SSF47384">
    <property type="entry name" value="Homodimeric domain of signal transducing histidine kinase"/>
    <property type="match status" value="1"/>
</dbReference>
<proteinExistence type="predicted"/>
<dbReference type="Pfam" id="PF00989">
    <property type="entry name" value="PAS"/>
    <property type="match status" value="1"/>
</dbReference>
<name>A0A063XY41_9GAMM</name>
<dbReference type="InterPro" id="IPR005467">
    <property type="entry name" value="His_kinase_dom"/>
</dbReference>
<dbReference type="RefSeq" id="WP_036549582.1">
    <property type="nucleotide sequence ID" value="NZ_JMSZ01000042.1"/>
</dbReference>
<dbReference type="PATRIC" id="fig|267850.7.peg.2820"/>
<evidence type="ECO:0000256" key="4">
    <source>
        <dbReference type="ARBA" id="ARBA00022679"/>
    </source>
</evidence>
<dbReference type="Proteomes" id="UP000027318">
    <property type="component" value="Unassembled WGS sequence"/>
</dbReference>
<feature type="chain" id="PRO_5001620040" description="histidine kinase" evidence="10">
    <location>
        <begin position="27"/>
        <end position="468"/>
    </location>
</feature>
<protein>
    <recommendedName>
        <fullName evidence="2">histidine kinase</fullName>
        <ecNumber evidence="2">2.7.13.3</ecNumber>
    </recommendedName>
</protein>
<dbReference type="InterPro" id="IPR035965">
    <property type="entry name" value="PAS-like_dom_sf"/>
</dbReference>
<dbReference type="SMART" id="SM00091">
    <property type="entry name" value="PAS"/>
    <property type="match status" value="1"/>
</dbReference>
<dbReference type="SUPFAM" id="SSF55874">
    <property type="entry name" value="ATPase domain of HSP90 chaperone/DNA topoisomerase II/histidine kinase"/>
    <property type="match status" value="1"/>
</dbReference>
<evidence type="ECO:0000256" key="8">
    <source>
        <dbReference type="ARBA" id="ARBA00023012"/>
    </source>
</evidence>
<evidence type="ECO:0000256" key="2">
    <source>
        <dbReference type="ARBA" id="ARBA00012438"/>
    </source>
</evidence>
<feature type="domain" description="PAS" evidence="12">
    <location>
        <begin position="100"/>
        <end position="147"/>
    </location>
</feature>
<dbReference type="Gene3D" id="3.30.450.20">
    <property type="entry name" value="PAS domain"/>
    <property type="match status" value="1"/>
</dbReference>